<dbReference type="Proteomes" id="UP001183648">
    <property type="component" value="Unassembled WGS sequence"/>
</dbReference>
<keyword evidence="3" id="KW-1185">Reference proteome</keyword>
<feature type="region of interest" description="Disordered" evidence="1">
    <location>
        <begin position="1"/>
        <end position="23"/>
    </location>
</feature>
<proteinExistence type="predicted"/>
<organism evidence="2 3">
    <name type="scientific">Nocardioides marmoribigeumensis</name>
    <dbReference type="NCBI Taxonomy" id="433649"/>
    <lineage>
        <taxon>Bacteria</taxon>
        <taxon>Bacillati</taxon>
        <taxon>Actinomycetota</taxon>
        <taxon>Actinomycetes</taxon>
        <taxon>Propionibacteriales</taxon>
        <taxon>Nocardioidaceae</taxon>
        <taxon>Nocardioides</taxon>
    </lineage>
</organism>
<gene>
    <name evidence="2" type="ORF">J2S63_000027</name>
</gene>
<reference evidence="2 3" key="1">
    <citation type="submission" date="2023-07" db="EMBL/GenBank/DDBJ databases">
        <title>Sequencing the genomes of 1000 actinobacteria strains.</title>
        <authorList>
            <person name="Klenk H.-P."/>
        </authorList>
    </citation>
    <scope>NUCLEOTIDE SEQUENCE [LARGE SCALE GENOMIC DNA]</scope>
    <source>
        <strain evidence="2 3">DSM 19426</strain>
    </source>
</reference>
<dbReference type="EMBL" id="JAVDYG010000001">
    <property type="protein sequence ID" value="MDR7360474.1"/>
    <property type="molecule type" value="Genomic_DNA"/>
</dbReference>
<name>A0ABU2BPB5_9ACTN</name>
<evidence type="ECO:0000256" key="1">
    <source>
        <dbReference type="SAM" id="MobiDB-lite"/>
    </source>
</evidence>
<dbReference type="RefSeq" id="WP_310296974.1">
    <property type="nucleotide sequence ID" value="NZ_BAAAPS010000006.1"/>
</dbReference>
<accession>A0ABU2BPB5</accession>
<sequence>MAEDEQGVVFPADAQGRRSTSDVGRAVVADALRPVDPTGAAAAERETAWRSGYLTHYRRLVEAGLSGPEQATSLARAGLDSVRDRMRVAAPGGEVSLADWPDDGEQLDAVEVEGTGDRVEELVLPYRGQRLRGPEIRRRLEDWLADGVVEPSVVESVDLVLEHPEWLRLEGHTVAVLGAGAEMGPLPSLLRWGARVAAVDLDRPEVWKRLVALAQDGAGTLVVPVPQGHDGALDEVAGVDLLAGVPALERWLGEQPGRLVLGNYVYADGGAFARLSVAVDELTTRLARSHDDLALAFLATPTDVFVVPGEAVDHATAAYDGRSGRAKTLARPLRTLSGGRLLQRQYVPGTSPGVNDSLVPQQGPNYALAKRLQRWRATVARRDGGLVSMNVAPPTRTRSVVKNRALAAAYAGAHRFGVEVFEPATSNVLMAALLVHDLHTGGGPAHEHPWQDEAYAAAHGGLWRSAYAQRSALGLAAVLGYGATRA</sequence>
<comment type="caution">
    <text evidence="2">The sequence shown here is derived from an EMBL/GenBank/DDBJ whole genome shotgun (WGS) entry which is preliminary data.</text>
</comment>
<protein>
    <submittedName>
        <fullName evidence="2">Uncharacterized protein</fullName>
    </submittedName>
</protein>
<evidence type="ECO:0000313" key="2">
    <source>
        <dbReference type="EMBL" id="MDR7360474.1"/>
    </source>
</evidence>
<evidence type="ECO:0000313" key="3">
    <source>
        <dbReference type="Proteomes" id="UP001183648"/>
    </source>
</evidence>